<keyword evidence="4 6" id="KW-1133">Transmembrane helix</keyword>
<reference evidence="8 9" key="1">
    <citation type="submission" date="2023-10" db="EMBL/GenBank/DDBJ databases">
        <title>179-bfca-hs.</title>
        <authorList>
            <person name="Miliotis G."/>
            <person name="Sengupta P."/>
            <person name="Hameed A."/>
            <person name="Chuvochina M."/>
            <person name="Mcdonagh F."/>
            <person name="Simpson A.C."/>
            <person name="Singh N.K."/>
            <person name="Rekha P.D."/>
            <person name="Raman K."/>
            <person name="Hugenholtz P."/>
            <person name="Venkateswaran K."/>
        </authorList>
    </citation>
    <scope>NUCLEOTIDE SEQUENCE [LARGE SCALE GENOMIC DNA]</scope>
    <source>
        <strain evidence="8 9">179-BFC-A-HS</strain>
    </source>
</reference>
<comment type="caution">
    <text evidence="8">The sequence shown here is derived from an EMBL/GenBank/DDBJ whole genome shotgun (WGS) entry which is preliminary data.</text>
</comment>
<dbReference type="Pfam" id="PF01895">
    <property type="entry name" value="PhoU"/>
    <property type="match status" value="2"/>
</dbReference>
<feature type="transmembrane region" description="Helical" evidence="6">
    <location>
        <begin position="12"/>
        <end position="38"/>
    </location>
</feature>
<feature type="transmembrane region" description="Helical" evidence="6">
    <location>
        <begin position="78"/>
        <end position="100"/>
    </location>
</feature>
<evidence type="ECO:0000256" key="3">
    <source>
        <dbReference type="ARBA" id="ARBA00022692"/>
    </source>
</evidence>
<dbReference type="InterPro" id="IPR026022">
    <property type="entry name" value="PhoU_dom"/>
</dbReference>
<keyword evidence="3 6" id="KW-0812">Transmembrane</keyword>
<dbReference type="SUPFAM" id="SSF109755">
    <property type="entry name" value="PhoU-like"/>
    <property type="match status" value="1"/>
</dbReference>
<dbReference type="EMBL" id="JAROCA020000001">
    <property type="protein sequence ID" value="MDY0406382.1"/>
    <property type="molecule type" value="Genomic_DNA"/>
</dbReference>
<feature type="transmembrane region" description="Helical" evidence="6">
    <location>
        <begin position="44"/>
        <end position="66"/>
    </location>
</feature>
<evidence type="ECO:0000256" key="6">
    <source>
        <dbReference type="SAM" id="Phobius"/>
    </source>
</evidence>
<dbReference type="InterPro" id="IPR003841">
    <property type="entry name" value="Na/Pi_transpt"/>
</dbReference>
<keyword evidence="5 6" id="KW-0472">Membrane</keyword>
<feature type="domain" description="PhoU" evidence="7">
    <location>
        <begin position="187"/>
        <end position="258"/>
    </location>
</feature>
<dbReference type="NCBIfam" id="NF037997">
    <property type="entry name" value="Na_Pi_symport"/>
    <property type="match status" value="1"/>
</dbReference>
<gene>
    <name evidence="8" type="ORF">P5G51_014160</name>
</gene>
<accession>A0ABU5CJ48</accession>
<keyword evidence="9" id="KW-1185">Reference proteome</keyword>
<feature type="domain" description="PhoU" evidence="7">
    <location>
        <begin position="281"/>
        <end position="366"/>
    </location>
</feature>
<proteinExistence type="predicted"/>
<name>A0ABU5CJ48_9BACI</name>
<comment type="subcellular location">
    <subcellularLocation>
        <location evidence="1">Cell membrane</location>
        <topology evidence="1">Multi-pass membrane protein</topology>
    </subcellularLocation>
</comment>
<dbReference type="Gene3D" id="1.20.58.220">
    <property type="entry name" value="Phosphate transport system protein phou homolog 2, domain 2"/>
    <property type="match status" value="1"/>
</dbReference>
<protein>
    <submittedName>
        <fullName evidence="8">Na/Pi symporter</fullName>
    </submittedName>
</protein>
<feature type="transmembrane region" description="Helical" evidence="6">
    <location>
        <begin position="120"/>
        <end position="138"/>
    </location>
</feature>
<evidence type="ECO:0000256" key="4">
    <source>
        <dbReference type="ARBA" id="ARBA00022989"/>
    </source>
</evidence>
<evidence type="ECO:0000256" key="1">
    <source>
        <dbReference type="ARBA" id="ARBA00004651"/>
    </source>
</evidence>
<dbReference type="Proteomes" id="UP001228376">
    <property type="component" value="Unassembled WGS sequence"/>
</dbReference>
<dbReference type="PANTHER" id="PTHR10010">
    <property type="entry name" value="SOLUTE CARRIER FAMILY 34 SODIUM PHOSPHATE , MEMBER 2-RELATED"/>
    <property type="match status" value="1"/>
</dbReference>
<evidence type="ECO:0000313" key="8">
    <source>
        <dbReference type="EMBL" id="MDY0406382.1"/>
    </source>
</evidence>
<dbReference type="Pfam" id="PF02690">
    <property type="entry name" value="Na_Pi_cotrans"/>
    <property type="match status" value="1"/>
</dbReference>
<keyword evidence="2" id="KW-1003">Cell membrane</keyword>
<evidence type="ECO:0000256" key="2">
    <source>
        <dbReference type="ARBA" id="ARBA00022475"/>
    </source>
</evidence>
<dbReference type="PANTHER" id="PTHR10010:SF46">
    <property type="entry name" value="SODIUM-DEPENDENT PHOSPHATE TRANSPORT PROTEIN 2B"/>
    <property type="match status" value="1"/>
</dbReference>
<organism evidence="8 9">
    <name type="scientific">Tigheibacillus jepli</name>
    <dbReference type="NCBI Taxonomy" id="3035914"/>
    <lineage>
        <taxon>Bacteria</taxon>
        <taxon>Bacillati</taxon>
        <taxon>Bacillota</taxon>
        <taxon>Bacilli</taxon>
        <taxon>Bacillales</taxon>
        <taxon>Bacillaceae</taxon>
        <taxon>Tigheibacillus</taxon>
    </lineage>
</organism>
<evidence type="ECO:0000259" key="7">
    <source>
        <dbReference type="Pfam" id="PF01895"/>
    </source>
</evidence>
<evidence type="ECO:0000256" key="5">
    <source>
        <dbReference type="ARBA" id="ARBA00023136"/>
    </source>
</evidence>
<dbReference type="InterPro" id="IPR038078">
    <property type="entry name" value="PhoU-like_sf"/>
</dbReference>
<evidence type="ECO:0000313" key="9">
    <source>
        <dbReference type="Proteomes" id="UP001228376"/>
    </source>
</evidence>
<sequence>MRSLLSISQNPLLFAFVALALTALFHSSAAMIVIGIAFVSSGVLSIHAVIPLVIGANVGSTIPVIVTSLTTNLEGKKLAFFNFLFKFSGAVLAFLLLPFITNHIDFLPGNAQRQIANFHTLFNVVIATLFFPLLPLVAKVFEKMFPKQTEEAVFTVRLSEGLLEVPDEALNNSKAEISKLAKMVYHDMIQRLLSYLEGNIQASSLRQVEERIDQSYIQIQKYLLKLGQRDLSGEQSNREVKLLNILNDIEHIGDTVVRFIGVAEKVSQKNLLFNEEDLAALHKMLGHIEQTYKNSLQAFHKNDLALAKENIQYQSTIDQFEKDIKFEHYNSLINQKENNPDISAVYLDIVNQLLQINHHAMNISRTVLGLI</sequence>